<evidence type="ECO:0000313" key="3">
    <source>
        <dbReference type="Proteomes" id="UP001194580"/>
    </source>
</evidence>
<reference evidence="2" key="1">
    <citation type="journal article" date="2020" name="Fungal Divers.">
        <title>Resolving the Mortierellaceae phylogeny through synthesis of multi-gene phylogenetics and phylogenomics.</title>
        <authorList>
            <person name="Vandepol N."/>
            <person name="Liber J."/>
            <person name="Desiro A."/>
            <person name="Na H."/>
            <person name="Kennedy M."/>
            <person name="Barry K."/>
            <person name="Grigoriev I.V."/>
            <person name="Miller A.N."/>
            <person name="O'Donnell K."/>
            <person name="Stajich J.E."/>
            <person name="Bonito G."/>
        </authorList>
    </citation>
    <scope>NUCLEOTIDE SEQUENCE</scope>
    <source>
        <strain evidence="2">NRRL 28262</strain>
    </source>
</reference>
<dbReference type="EMBL" id="JAAAIL010002311">
    <property type="protein sequence ID" value="KAG0258358.1"/>
    <property type="molecule type" value="Genomic_DNA"/>
</dbReference>
<dbReference type="AlphaFoldDB" id="A0AAD4D4H7"/>
<name>A0AAD4D4H7_9FUNG</name>
<gene>
    <name evidence="2" type="ORF">BGZ95_004997</name>
</gene>
<dbReference type="Pfam" id="PF12937">
    <property type="entry name" value="F-box-like"/>
    <property type="match status" value="1"/>
</dbReference>
<dbReference type="InterPro" id="IPR032675">
    <property type="entry name" value="LRR_dom_sf"/>
</dbReference>
<dbReference type="InterPro" id="IPR036047">
    <property type="entry name" value="F-box-like_dom_sf"/>
</dbReference>
<dbReference type="InterPro" id="IPR001810">
    <property type="entry name" value="F-box_dom"/>
</dbReference>
<organism evidence="2 3">
    <name type="scientific">Linnemannia exigua</name>
    <dbReference type="NCBI Taxonomy" id="604196"/>
    <lineage>
        <taxon>Eukaryota</taxon>
        <taxon>Fungi</taxon>
        <taxon>Fungi incertae sedis</taxon>
        <taxon>Mucoromycota</taxon>
        <taxon>Mortierellomycotina</taxon>
        <taxon>Mortierellomycetes</taxon>
        <taxon>Mortierellales</taxon>
        <taxon>Mortierellaceae</taxon>
        <taxon>Linnemannia</taxon>
    </lineage>
</organism>
<sequence length="477" mass="54218">MNLPIAAPSALATHPGIFASVILFLSQHDLTQCVRVSRAWNEAMTPHLWRSIPLFGRTHFRRFMLPDTQRALYKNAAHVREVQVKHEKVYDLFLPSRQQTEGTLSSTKLTSSNDAFAICPFTNLHVLLLHHRPLARVFELNEGIFEIVRQNPGLRRLKIGIGMEAKVLFSLVTEHVPNLQELDIETPWRGDVKALLDNLPEGLRIVRQRIHNGSKRRLGLIGTHLRRDDFSHTESTDSNLARVVCLGANWTHIDLFNRRVGPLTAAAIVENCERLEVLNIMESGTWGLSGSHLQTILTRAPRLRSLQAHWLLGAEKISSVDILSSEWATTSLEHVDLKIHVPRITADQEDADDDDSKALRASSRDIQRQVLRRFGQQTHLRKLAIGGMAHSPVTGQLSHQHKCLEMTLESGLDELKGLKDLEHLYIHHMDHRVGVPELAWMAVNLPKLKHLYGMRYSSRPPKQGVQGWLFSHRPRWS</sequence>
<dbReference type="SUPFAM" id="SSF81383">
    <property type="entry name" value="F-box domain"/>
    <property type="match status" value="1"/>
</dbReference>
<proteinExistence type="predicted"/>
<dbReference type="Proteomes" id="UP001194580">
    <property type="component" value="Unassembled WGS sequence"/>
</dbReference>
<dbReference type="SUPFAM" id="SSF52047">
    <property type="entry name" value="RNI-like"/>
    <property type="match status" value="1"/>
</dbReference>
<feature type="domain" description="F-box" evidence="1">
    <location>
        <begin position="21"/>
        <end position="52"/>
    </location>
</feature>
<protein>
    <recommendedName>
        <fullName evidence="1">F-box domain-containing protein</fullName>
    </recommendedName>
</protein>
<evidence type="ECO:0000259" key="1">
    <source>
        <dbReference type="Pfam" id="PF12937"/>
    </source>
</evidence>
<dbReference type="Gene3D" id="3.80.10.10">
    <property type="entry name" value="Ribonuclease Inhibitor"/>
    <property type="match status" value="1"/>
</dbReference>
<evidence type="ECO:0000313" key="2">
    <source>
        <dbReference type="EMBL" id="KAG0258358.1"/>
    </source>
</evidence>
<keyword evidence="3" id="KW-1185">Reference proteome</keyword>
<accession>A0AAD4D4H7</accession>
<comment type="caution">
    <text evidence="2">The sequence shown here is derived from an EMBL/GenBank/DDBJ whole genome shotgun (WGS) entry which is preliminary data.</text>
</comment>